<evidence type="ECO:0000256" key="10">
    <source>
        <dbReference type="ARBA" id="ARBA00023180"/>
    </source>
</evidence>
<feature type="domain" description="ABC transporter" evidence="15">
    <location>
        <begin position="1007"/>
        <end position="1244"/>
    </location>
</feature>
<dbReference type="InterPro" id="IPR011527">
    <property type="entry name" value="ABC1_TM_dom"/>
</dbReference>
<dbReference type="InterPro" id="IPR003439">
    <property type="entry name" value="ABC_transporter-like_ATP-bd"/>
</dbReference>
<dbReference type="Proteomes" id="UP001396334">
    <property type="component" value="Unassembled WGS sequence"/>
</dbReference>
<dbReference type="InterPro" id="IPR036600">
    <property type="entry name" value="PAH_sf"/>
</dbReference>
<keyword evidence="10" id="KW-0325">Glycoprotein</keyword>
<keyword evidence="6" id="KW-0547">Nucleotide-binding</keyword>
<dbReference type="InterPro" id="IPR036640">
    <property type="entry name" value="ABC1_TM_sf"/>
</dbReference>
<comment type="similarity">
    <text evidence="2">Belongs to the ABC transporter superfamily. ABCB family. Multidrug resistance exporter (TC 3.A.1.201) subfamily.</text>
</comment>
<feature type="domain" description="ABC transporter" evidence="15">
    <location>
        <begin position="361"/>
        <end position="597"/>
    </location>
</feature>
<evidence type="ECO:0000259" key="15">
    <source>
        <dbReference type="PROSITE" id="PS50893"/>
    </source>
</evidence>
<feature type="region of interest" description="Disordered" evidence="13">
    <location>
        <begin position="1238"/>
        <end position="1267"/>
    </location>
</feature>
<dbReference type="Gene3D" id="3.40.50.300">
    <property type="entry name" value="P-loop containing nucleotide triphosphate hydrolases"/>
    <property type="match status" value="2"/>
</dbReference>
<dbReference type="PROSITE" id="PS50893">
    <property type="entry name" value="ABC_TRANSPORTER_2"/>
    <property type="match status" value="2"/>
</dbReference>
<feature type="transmembrane region" description="Helical" evidence="14">
    <location>
        <begin position="684"/>
        <end position="706"/>
    </location>
</feature>
<evidence type="ECO:0000256" key="6">
    <source>
        <dbReference type="ARBA" id="ARBA00022741"/>
    </source>
</evidence>
<reference evidence="17 18" key="1">
    <citation type="journal article" date="2024" name="G3 (Bethesda)">
        <title>Genome assembly of Hibiscus sabdariffa L. provides insights into metabolisms of medicinal natural products.</title>
        <authorList>
            <person name="Kim T."/>
        </authorList>
    </citation>
    <scope>NUCLEOTIDE SEQUENCE [LARGE SCALE GENOMIC DNA]</scope>
    <source>
        <strain evidence="17">TK-2024</strain>
        <tissue evidence="17">Old leaves</tissue>
    </source>
</reference>
<feature type="compositionally biased region" description="Polar residues" evidence="13">
    <location>
        <begin position="641"/>
        <end position="654"/>
    </location>
</feature>
<evidence type="ECO:0000256" key="4">
    <source>
        <dbReference type="ARBA" id="ARBA00022692"/>
    </source>
</evidence>
<evidence type="ECO:0000256" key="7">
    <source>
        <dbReference type="ARBA" id="ARBA00022840"/>
    </source>
</evidence>
<feature type="compositionally biased region" description="Gly residues" evidence="13">
    <location>
        <begin position="1250"/>
        <end position="1263"/>
    </location>
</feature>
<keyword evidence="5" id="KW-0677">Repeat</keyword>
<dbReference type="InterPro" id="IPR003593">
    <property type="entry name" value="AAA+_ATPase"/>
</dbReference>
<gene>
    <name evidence="17" type="ORF">V6N11_014724</name>
</gene>
<keyword evidence="3" id="KW-0813">Transport</keyword>
<protein>
    <submittedName>
        <fullName evidence="17">Uncharacterized protein</fullName>
    </submittedName>
</protein>
<dbReference type="Pfam" id="PF00005">
    <property type="entry name" value="ABC_tran"/>
    <property type="match status" value="2"/>
</dbReference>
<dbReference type="Gene3D" id="1.20.1560.10">
    <property type="entry name" value="ABC transporter type 1, transmembrane domain"/>
    <property type="match status" value="1"/>
</dbReference>
<dbReference type="CDD" id="cd03249">
    <property type="entry name" value="ABC_MTABC3_MDL1_MDL2"/>
    <property type="match status" value="2"/>
</dbReference>
<feature type="domain" description="ABC transmembrane type-1" evidence="16">
    <location>
        <begin position="686"/>
        <end position="947"/>
    </location>
</feature>
<keyword evidence="7" id="KW-0067">ATP-binding</keyword>
<organism evidence="17 18">
    <name type="scientific">Hibiscus sabdariffa</name>
    <name type="common">roselle</name>
    <dbReference type="NCBI Taxonomy" id="183260"/>
    <lineage>
        <taxon>Eukaryota</taxon>
        <taxon>Viridiplantae</taxon>
        <taxon>Streptophyta</taxon>
        <taxon>Embryophyta</taxon>
        <taxon>Tracheophyta</taxon>
        <taxon>Spermatophyta</taxon>
        <taxon>Magnoliopsida</taxon>
        <taxon>eudicotyledons</taxon>
        <taxon>Gunneridae</taxon>
        <taxon>Pentapetalae</taxon>
        <taxon>rosids</taxon>
        <taxon>malvids</taxon>
        <taxon>Malvales</taxon>
        <taxon>Malvaceae</taxon>
        <taxon>Malvoideae</taxon>
        <taxon>Hibiscus</taxon>
    </lineage>
</organism>
<proteinExistence type="inferred from homology"/>
<comment type="subcellular location">
    <subcellularLocation>
        <location evidence="1 12">Nucleus</location>
    </subcellularLocation>
</comment>
<dbReference type="InterPro" id="IPR017871">
    <property type="entry name" value="ABC_transporter-like_CS"/>
</dbReference>
<evidence type="ECO:0000256" key="14">
    <source>
        <dbReference type="SAM" id="Phobius"/>
    </source>
</evidence>
<dbReference type="Gene3D" id="1.20.1160.11">
    <property type="entry name" value="Paired amphipathic helix"/>
    <property type="match status" value="2"/>
</dbReference>
<sequence>MAVEGREVESGPMRKTNRSIRSIFVHADGVDKCLMAAGLIGAAADGTMTPVIFYLTGRMFNNIGDSDWASAGDVLSRNVRQVALLFIFAACGGLVGCFLEGVCWTITSERQATRMRSRYLKAVLRQDVGYFDLNATSTAEIVTSISNDSLIIQEVISEKIPYLIARGTTFIESYIVGFLLLWRLALVVLPFVLLLVIPSLIYGKILLSLARQSRVEYNLASTIAEQAISSVRTVYAFVGENKTSIKFSEALQGSVKLGLKQGLAKGLAIGSNGITYFVWAFIAFYGARMVKSHGAKGGSIFAVAFCIAHGGQQLGSCLSTLKPVYEACSAAERINEVIKRVPKIDLESMEGEILDNVRGEVEFKQVEFAYPSRPENIVFKDFSLRIPAGKTVALVGSSGSGKSTVISLLQRFYDPLGGDIVLDGVPVNKLQLKWLRSQMGLVSQEPTLFATTIKENILFGKEDAPMEEIIKVAKASNAHNFISQFPQGYDTQVGERGIQLSGGQKQRIAIARAIIKAPKILLLDEATSALDSESERIVQEALDNASIRRTTIIVAHRLSTIRHADLIVVLQDGQVMETGSHDELMVNVKGFYSMLVQLQHTEQKHVWEKDDKDSCTDALASTTENDINNASSHRLSLVKQTNSAKSFAPKQSSPGEEMNVKDKKLPAPSFRRLLAMNLPEWKEATLGCLGAVLYGAVQPVSFFTIGSTTSMFFFTDHGEIREKAKVYATVFVGLGCFSLINNVILHYNFAYMGEHLTKRIRERLLSKILTFEVGWFDQDENSSGTVCSRLANDASVVRSLVGDRMSLLVQSISGVTVACIMGLFIAWRLAVVMIAVQPLAILSMYTIRVLLKTVSKNAIKAQKDSSKLAADAVSNHRTITAFSSQDRILKMLEKAFEGMRKENACRSWFTGLGIGSAQLLILCISAFLFWYGGKLISQGYISSKTFIETYLVLSATGSIIAEAASMTSDSIKSSQVVASLFAILDHRTRIEPDDSNGYLAEEVTGCVEIHDVDFAYPARPNVVILKDFSFTIEAGRSTALIGQSGSGKSTIISLIERFYDPLKGAVKIDGRDIRSYNLRALRKHIALVSQEPTLFAGTIRENILYGVSNETNESEVIEAAKAANAHEFIAGLAKGYETWCGDKGVQLSGGQKQRIAIARAVLKNPTILLLDEATSALDSKSEKSVQEALDRIMVGRTSVVVAHRLSTIKNCDLIAVIKQGKVVETDLERMGLPITAEFNGKNQVPREGSAAGGAGGTGGGGAGETSASQESIKAKLEIYLKEVKELFHDREDKYDMFHQVVKDFMDQRTDVVSVIAQVKELLKGHNNFIHEFNAFLPNGYEIIPDDDTPPPEKPEAFVSALSFVNKLKLRFQNEEHVYKSFLDIMSGCRKKKYTMDEVYTNVASVFKDHPDLFEEFETFLPNT</sequence>
<evidence type="ECO:0000259" key="16">
    <source>
        <dbReference type="PROSITE" id="PS50929"/>
    </source>
</evidence>
<dbReference type="SUPFAM" id="SSF52540">
    <property type="entry name" value="P-loop containing nucleoside triphosphate hydrolases"/>
    <property type="match status" value="2"/>
</dbReference>
<dbReference type="PANTHER" id="PTHR45136">
    <property type="entry name" value="ABC TRANSPORTER DOMAIN-CONTAINING PROTEIN"/>
    <property type="match status" value="1"/>
</dbReference>
<evidence type="ECO:0000313" key="18">
    <source>
        <dbReference type="Proteomes" id="UP001396334"/>
    </source>
</evidence>
<dbReference type="SMART" id="SM00382">
    <property type="entry name" value="AAA"/>
    <property type="match status" value="2"/>
</dbReference>
<comment type="caution">
    <text evidence="17">The sequence shown here is derived from an EMBL/GenBank/DDBJ whole genome shotgun (WGS) entry which is preliminary data.</text>
</comment>
<evidence type="ECO:0000256" key="13">
    <source>
        <dbReference type="SAM" id="MobiDB-lite"/>
    </source>
</evidence>
<feature type="transmembrane region" description="Helical" evidence="14">
    <location>
        <begin position="174"/>
        <end position="201"/>
    </location>
</feature>
<keyword evidence="8 14" id="KW-1133">Transmembrane helix</keyword>
<evidence type="ECO:0000256" key="2">
    <source>
        <dbReference type="ARBA" id="ARBA00007577"/>
    </source>
</evidence>
<evidence type="ECO:0000256" key="11">
    <source>
        <dbReference type="ARBA" id="ARBA00023242"/>
    </source>
</evidence>
<keyword evidence="11 12" id="KW-0539">Nucleus</keyword>
<feature type="domain" description="ABC transmembrane type-1" evidence="16">
    <location>
        <begin position="36"/>
        <end position="326"/>
    </location>
</feature>
<feature type="region of interest" description="Disordered" evidence="13">
    <location>
        <begin position="641"/>
        <end position="662"/>
    </location>
</feature>
<feature type="transmembrane region" description="Helical" evidence="14">
    <location>
        <begin position="82"/>
        <end position="106"/>
    </location>
</feature>
<keyword evidence="4 14" id="KW-0812">Transmembrane</keyword>
<evidence type="ECO:0000256" key="3">
    <source>
        <dbReference type="ARBA" id="ARBA00022448"/>
    </source>
</evidence>
<feature type="transmembrane region" description="Helical" evidence="14">
    <location>
        <begin position="908"/>
        <end position="931"/>
    </location>
</feature>
<feature type="transmembrane region" description="Helical" evidence="14">
    <location>
        <begin position="807"/>
        <end position="827"/>
    </location>
</feature>
<feature type="transmembrane region" description="Helical" evidence="14">
    <location>
        <begin position="726"/>
        <end position="749"/>
    </location>
</feature>
<dbReference type="Pfam" id="PF02671">
    <property type="entry name" value="PAH"/>
    <property type="match status" value="2"/>
</dbReference>
<evidence type="ECO:0000313" key="17">
    <source>
        <dbReference type="EMBL" id="KAK9039525.1"/>
    </source>
</evidence>
<keyword evidence="18" id="KW-1185">Reference proteome</keyword>
<dbReference type="CDD" id="cd18577">
    <property type="entry name" value="ABC_6TM_Pgp_ABCB1_D1_like"/>
    <property type="match status" value="1"/>
</dbReference>
<dbReference type="EMBL" id="JBBPBN010000004">
    <property type="protein sequence ID" value="KAK9039525.1"/>
    <property type="molecule type" value="Genomic_DNA"/>
</dbReference>
<dbReference type="PANTHER" id="PTHR45136:SF2">
    <property type="entry name" value="ABC TRANSPORTER DOMAIN-CONTAINING PROTEIN"/>
    <property type="match status" value="1"/>
</dbReference>
<evidence type="ECO:0000256" key="5">
    <source>
        <dbReference type="ARBA" id="ARBA00022737"/>
    </source>
</evidence>
<feature type="transmembrane region" description="Helical" evidence="14">
    <location>
        <begin position="267"/>
        <end position="287"/>
    </location>
</feature>
<dbReference type="SUPFAM" id="SSF47762">
    <property type="entry name" value="PAH2 domain"/>
    <property type="match status" value="2"/>
</dbReference>
<feature type="transmembrane region" description="Helical" evidence="14">
    <location>
        <begin position="833"/>
        <end position="851"/>
    </location>
</feature>
<dbReference type="PROSITE" id="PS50929">
    <property type="entry name" value="ABC_TM1F"/>
    <property type="match status" value="2"/>
</dbReference>
<dbReference type="InterPro" id="IPR003822">
    <property type="entry name" value="PAH"/>
</dbReference>
<dbReference type="CDD" id="cd18578">
    <property type="entry name" value="ABC_6TM_Pgp_ABCB1_D2_like"/>
    <property type="match status" value="1"/>
</dbReference>
<dbReference type="SUPFAM" id="SSF90123">
    <property type="entry name" value="ABC transporter transmembrane region"/>
    <property type="match status" value="2"/>
</dbReference>
<accession>A0ABR2TPX2</accession>
<dbReference type="Pfam" id="PF00664">
    <property type="entry name" value="ABC_membrane"/>
    <property type="match status" value="2"/>
</dbReference>
<evidence type="ECO:0000256" key="8">
    <source>
        <dbReference type="ARBA" id="ARBA00022989"/>
    </source>
</evidence>
<name>A0ABR2TPX2_9ROSI</name>
<evidence type="ECO:0000256" key="1">
    <source>
        <dbReference type="ARBA" id="ARBA00004123"/>
    </source>
</evidence>
<evidence type="ECO:0000256" key="9">
    <source>
        <dbReference type="ARBA" id="ARBA00023136"/>
    </source>
</evidence>
<dbReference type="PROSITE" id="PS51477">
    <property type="entry name" value="PAH"/>
    <property type="match status" value="2"/>
</dbReference>
<keyword evidence="9 14" id="KW-0472">Membrane</keyword>
<dbReference type="PROSITE" id="PS00211">
    <property type="entry name" value="ABC_TRANSPORTER_1"/>
    <property type="match status" value="2"/>
</dbReference>
<dbReference type="InterPro" id="IPR027417">
    <property type="entry name" value="P-loop_NTPase"/>
</dbReference>
<evidence type="ECO:0000256" key="12">
    <source>
        <dbReference type="PROSITE-ProRule" id="PRU00810"/>
    </source>
</evidence>